<evidence type="ECO:0000313" key="3">
    <source>
        <dbReference type="Proteomes" id="UP000019678"/>
    </source>
</evidence>
<dbReference type="AlphaFoldDB" id="A0A017SV01"/>
<reference evidence="2 3" key="1">
    <citation type="submission" date="2013-05" db="EMBL/GenBank/DDBJ databases">
        <title>Genome assembly of Chondromyces apiculatus DSM 436.</title>
        <authorList>
            <person name="Sharma G."/>
            <person name="Khatri I."/>
            <person name="Kaur C."/>
            <person name="Mayilraj S."/>
            <person name="Subramanian S."/>
        </authorList>
    </citation>
    <scope>NUCLEOTIDE SEQUENCE [LARGE SCALE GENOMIC DNA]</scope>
    <source>
        <strain evidence="2 3">DSM 436</strain>
    </source>
</reference>
<organism evidence="2 3">
    <name type="scientific">Chondromyces apiculatus DSM 436</name>
    <dbReference type="NCBI Taxonomy" id="1192034"/>
    <lineage>
        <taxon>Bacteria</taxon>
        <taxon>Pseudomonadati</taxon>
        <taxon>Myxococcota</taxon>
        <taxon>Polyangia</taxon>
        <taxon>Polyangiales</taxon>
        <taxon>Polyangiaceae</taxon>
        <taxon>Chondromyces</taxon>
    </lineage>
</organism>
<dbReference type="Proteomes" id="UP000019678">
    <property type="component" value="Unassembled WGS sequence"/>
</dbReference>
<accession>A0A017SV01</accession>
<sequence length="691" mass="71790">MQRRSAHAGLAPRDPAASLAVAGAGASRGRVPTVAVAAPACAARSAAPAAARAGAGVLDQAATCDAHPARAGRPLVRVGRALSREREAAQHLAHVPRRRAHHRLGPHAHPALAHVDGGAGLPIVAGRAIGPRRIGAGAGVPDPVAVRVLLPRVRRARAVVRGVEHPVAVVVGIAHVAQPVAVEIGLARVVDRRAVVDGVLHPVAVCVGDGAHPVLARPSAGAGRPVRPHRLRAGSRGRIARPLLVARVGWRAHHRRPSGAAPSEAAIAHRAGVLIVARRPVGFLHRRAHAAGHVAGPLLVAGVGRRAHHRVLAGAHPARAGVGVGASIAIAAGAAVRCGRVGAHPRRRIAGPGQPARPRLRRRAGHHRATAARAALAGVVCRAGVGVVARRPVGPHRRRADPGRRVARPRRVAGADGRARLRRPAHAHPAVAHVAVGAGVAIVAGVVVGRPLAEHRHAGVGRAGVPVVTLGVRLTGARGPDPRVGVDGVSARGICRPRRQIVVAVGDHRDRLAERVDPHEGRVSGRLPAHLPDQRPVRPPGRQELLAIGAGGEADLGHLGGEPRHVSARCSLADVRTPARGVREEGGIEGVRRARGAPLGHAVLQDPAEITLLPDEVLRRVHIGGHVPRRRPLVEVAAPDGAHDLVLVRQRLDGPHAGDRPCLRRTCRGEHRQRQGQQEASRHSSHRANLP</sequence>
<protein>
    <submittedName>
        <fullName evidence="2">Uncharacterized protein</fullName>
    </submittedName>
</protein>
<evidence type="ECO:0000256" key="1">
    <source>
        <dbReference type="SAM" id="MobiDB-lite"/>
    </source>
</evidence>
<name>A0A017SV01_9BACT</name>
<comment type="caution">
    <text evidence="2">The sequence shown here is derived from an EMBL/GenBank/DDBJ whole genome shotgun (WGS) entry which is preliminary data.</text>
</comment>
<feature type="region of interest" description="Disordered" evidence="1">
    <location>
        <begin position="653"/>
        <end position="691"/>
    </location>
</feature>
<keyword evidence="3" id="KW-1185">Reference proteome</keyword>
<feature type="region of interest" description="Disordered" evidence="1">
    <location>
        <begin position="393"/>
        <end position="424"/>
    </location>
</feature>
<proteinExistence type="predicted"/>
<feature type="compositionally biased region" description="Basic and acidic residues" evidence="1">
    <location>
        <begin position="653"/>
        <end position="673"/>
    </location>
</feature>
<gene>
    <name evidence="2" type="ORF">CAP_1357</name>
</gene>
<dbReference type="EMBL" id="ASRX01000133">
    <property type="protein sequence ID" value="EYF00106.1"/>
    <property type="molecule type" value="Genomic_DNA"/>
</dbReference>
<evidence type="ECO:0000313" key="2">
    <source>
        <dbReference type="EMBL" id="EYF00106.1"/>
    </source>
</evidence>
<feature type="compositionally biased region" description="Basic residues" evidence="1">
    <location>
        <begin position="393"/>
        <end position="411"/>
    </location>
</feature>